<dbReference type="InterPro" id="IPR023210">
    <property type="entry name" value="NADP_OxRdtase_dom"/>
</dbReference>
<dbReference type="InterPro" id="IPR050523">
    <property type="entry name" value="AKR_Detox_Biosynth"/>
</dbReference>
<organism evidence="2 3">
    <name type="scientific">Winogradskyella litoriviva</name>
    <dbReference type="NCBI Taxonomy" id="1220182"/>
    <lineage>
        <taxon>Bacteria</taxon>
        <taxon>Pseudomonadati</taxon>
        <taxon>Bacteroidota</taxon>
        <taxon>Flavobacteriia</taxon>
        <taxon>Flavobacteriales</taxon>
        <taxon>Flavobacteriaceae</taxon>
        <taxon>Winogradskyella</taxon>
    </lineage>
</organism>
<accession>A0ABX2E823</accession>
<dbReference type="InterPro" id="IPR036812">
    <property type="entry name" value="NAD(P)_OxRdtase_dom_sf"/>
</dbReference>
<proteinExistence type="predicted"/>
<dbReference type="SUPFAM" id="SSF51430">
    <property type="entry name" value="NAD(P)-linked oxidoreductase"/>
    <property type="match status" value="1"/>
</dbReference>
<evidence type="ECO:0000313" key="2">
    <source>
        <dbReference type="EMBL" id="NRD24482.1"/>
    </source>
</evidence>
<protein>
    <submittedName>
        <fullName evidence="2">Aldo/keto reductase</fullName>
    </submittedName>
</protein>
<dbReference type="Pfam" id="PF00248">
    <property type="entry name" value="Aldo_ket_red"/>
    <property type="match status" value="1"/>
</dbReference>
<name>A0ABX2E823_9FLAO</name>
<dbReference type="CDD" id="cd19092">
    <property type="entry name" value="AKR_BsYcsN_EcYdhF-like"/>
    <property type="match status" value="1"/>
</dbReference>
<keyword evidence="3" id="KW-1185">Reference proteome</keyword>
<evidence type="ECO:0000313" key="3">
    <source>
        <dbReference type="Proteomes" id="UP000805085"/>
    </source>
</evidence>
<feature type="domain" description="NADP-dependent oxidoreductase" evidence="1">
    <location>
        <begin position="2"/>
        <end position="264"/>
    </location>
</feature>
<dbReference type="InterPro" id="IPR020471">
    <property type="entry name" value="AKR"/>
</dbReference>
<dbReference type="Gene3D" id="3.20.20.100">
    <property type="entry name" value="NADP-dependent oxidoreductase domain"/>
    <property type="match status" value="1"/>
</dbReference>
<comment type="caution">
    <text evidence="2">The sequence shown here is derived from an EMBL/GenBank/DDBJ whole genome shotgun (WGS) entry which is preliminary data.</text>
</comment>
<evidence type="ECO:0000259" key="1">
    <source>
        <dbReference type="Pfam" id="PF00248"/>
    </source>
</evidence>
<dbReference type="PANTHER" id="PTHR43364">
    <property type="entry name" value="NADH-SPECIFIC METHYLGLYOXAL REDUCTASE-RELATED"/>
    <property type="match status" value="1"/>
</dbReference>
<dbReference type="Proteomes" id="UP000805085">
    <property type="component" value="Unassembled WGS sequence"/>
</dbReference>
<dbReference type="EMBL" id="JABRWQ010000006">
    <property type="protein sequence ID" value="NRD24482.1"/>
    <property type="molecule type" value="Genomic_DNA"/>
</dbReference>
<reference evidence="2 3" key="1">
    <citation type="journal article" date="2015" name="Int. J. Syst. Evol. Microbiol.">
        <title>Winogradskyella litoriviva sp. nov., isolated from coastal seawater.</title>
        <authorList>
            <person name="Nedashkovskaya O.I."/>
            <person name="Kukhlevskiy A.D."/>
            <person name="Zhukova N.V."/>
            <person name="Kim S.J."/>
            <person name="Rhee S.K."/>
            <person name="Mikhailov V.V."/>
        </authorList>
    </citation>
    <scope>NUCLEOTIDE SEQUENCE [LARGE SCALE GENOMIC DNA]</scope>
    <source>
        <strain evidence="2 3">KMM6491</strain>
    </source>
</reference>
<gene>
    <name evidence="2" type="ORF">HNV10_14580</name>
</gene>
<dbReference type="PRINTS" id="PR00069">
    <property type="entry name" value="ALDKETRDTASE"/>
</dbReference>
<sequence length="277" mass="31333">MTWGSWGKQLSTKEMADLINFCVSNNITTFDHADIYGAYSTEADFGKAFKASGLKREDIQLISKCGIQLVSDNRSNTIKHYNYSKDHIIWSAEESLRHLDTEYLDLFLLHRPSPLMVAEEIAEAITILKKEGKIRDFGVSNFTPSQMDMIGLRMDIDVNQIEFSLTQHTALHNGTLDYMMTNGIKPMAWSPLGTVFKEDTEQTRRIHKQLGALVDKYNATEDQLLLAWIMKHPAGFNPVVGTTTKERLKQAVDAAKIKLELEDWFLILVAAQGCEVS</sequence>
<dbReference type="PANTHER" id="PTHR43364:SF1">
    <property type="entry name" value="OXIDOREDUCTASE YDHF"/>
    <property type="match status" value="1"/>
</dbReference>